<sequence>MRETLPMDNLAKLYIDEVVSRHGVPLSIVSDHDSRWDSHLPLVEFAYNNNYHSSIGMAPFEALYGWKCRTPVCCLVAGEKQFTGSKIVQETTDKVKSIRERLKAAQYRQKSYADKKKRPMEFQVGDRVMLKVSPWKGIIRFGEQEVESPFPWTIHVDKGNRCVEEPDAILEKKSKKLRHKEVTMVKVQWKHHHGANVTWEAEDDMKRRYPHLYGHQVNLWFGCHPNNNIQADESRTKRRHEWTCGKEIIDSGNRCMVRALCSPTLTGDVNGSPTWMSLIVVIVDQIEERVDSKGRNELLEKEVDFQRREDWELKSSEKIYTNRGSGKIGVDKGKGSA</sequence>
<evidence type="ECO:0000313" key="1">
    <source>
        <dbReference type="EMBL" id="KAI3681150.1"/>
    </source>
</evidence>
<organism evidence="1 2">
    <name type="scientific">Arctium lappa</name>
    <name type="common">Greater burdock</name>
    <name type="synonym">Lappa major</name>
    <dbReference type="NCBI Taxonomy" id="4217"/>
    <lineage>
        <taxon>Eukaryota</taxon>
        <taxon>Viridiplantae</taxon>
        <taxon>Streptophyta</taxon>
        <taxon>Embryophyta</taxon>
        <taxon>Tracheophyta</taxon>
        <taxon>Spermatophyta</taxon>
        <taxon>Magnoliopsida</taxon>
        <taxon>eudicotyledons</taxon>
        <taxon>Gunneridae</taxon>
        <taxon>Pentapetalae</taxon>
        <taxon>asterids</taxon>
        <taxon>campanulids</taxon>
        <taxon>Asterales</taxon>
        <taxon>Asteraceae</taxon>
        <taxon>Carduoideae</taxon>
        <taxon>Cardueae</taxon>
        <taxon>Arctiinae</taxon>
        <taxon>Arctium</taxon>
    </lineage>
</organism>
<reference evidence="2" key="1">
    <citation type="journal article" date="2022" name="Mol. Ecol. Resour.">
        <title>The genomes of chicory, endive, great burdock and yacon provide insights into Asteraceae palaeo-polyploidization history and plant inulin production.</title>
        <authorList>
            <person name="Fan W."/>
            <person name="Wang S."/>
            <person name="Wang H."/>
            <person name="Wang A."/>
            <person name="Jiang F."/>
            <person name="Liu H."/>
            <person name="Zhao H."/>
            <person name="Xu D."/>
            <person name="Zhang Y."/>
        </authorList>
    </citation>
    <scope>NUCLEOTIDE SEQUENCE [LARGE SCALE GENOMIC DNA]</scope>
    <source>
        <strain evidence="2">cv. Niubang</strain>
    </source>
</reference>
<comment type="caution">
    <text evidence="1">The sequence shown here is derived from an EMBL/GenBank/DDBJ whole genome shotgun (WGS) entry which is preliminary data.</text>
</comment>
<protein>
    <submittedName>
        <fullName evidence="1">Uncharacterized protein</fullName>
    </submittedName>
</protein>
<reference evidence="1 2" key="2">
    <citation type="journal article" date="2022" name="Mol. Ecol. Resour.">
        <title>The genomes of chicory, endive, great burdock and yacon provide insights into Asteraceae paleo-polyploidization history and plant inulin production.</title>
        <authorList>
            <person name="Fan W."/>
            <person name="Wang S."/>
            <person name="Wang H."/>
            <person name="Wang A."/>
            <person name="Jiang F."/>
            <person name="Liu H."/>
            <person name="Zhao H."/>
            <person name="Xu D."/>
            <person name="Zhang Y."/>
        </authorList>
    </citation>
    <scope>NUCLEOTIDE SEQUENCE [LARGE SCALE GENOMIC DNA]</scope>
    <source>
        <strain evidence="2">cv. Niubang</strain>
    </source>
</reference>
<gene>
    <name evidence="1" type="ORF">L6452_35934</name>
</gene>
<accession>A0ACB8Y7S9</accession>
<name>A0ACB8Y7S9_ARCLA</name>
<dbReference type="Proteomes" id="UP001055879">
    <property type="component" value="Linkage Group LG13"/>
</dbReference>
<evidence type="ECO:0000313" key="2">
    <source>
        <dbReference type="Proteomes" id="UP001055879"/>
    </source>
</evidence>
<keyword evidence="2" id="KW-1185">Reference proteome</keyword>
<proteinExistence type="predicted"/>
<dbReference type="EMBL" id="CM042059">
    <property type="protein sequence ID" value="KAI3681150.1"/>
    <property type="molecule type" value="Genomic_DNA"/>
</dbReference>